<evidence type="ECO:0000313" key="2">
    <source>
        <dbReference type="Proteomes" id="UP000789405"/>
    </source>
</evidence>
<keyword evidence="2" id="KW-1185">Reference proteome</keyword>
<gene>
    <name evidence="1" type="ORF">DERYTH_LOCUS17391</name>
</gene>
<comment type="caution">
    <text evidence="1">The sequence shown here is derived from an EMBL/GenBank/DDBJ whole genome shotgun (WGS) entry which is preliminary data.</text>
</comment>
<sequence length="72" mass="8260">MYQTTIHANIAEKQKYAHGFSIAKSGLKFAIKNELVNEFVELTVKFIKNNFEVNTNEQITVDSNQIKNSKKL</sequence>
<reference evidence="1" key="1">
    <citation type="submission" date="2021-06" db="EMBL/GenBank/DDBJ databases">
        <authorList>
            <person name="Kallberg Y."/>
            <person name="Tangrot J."/>
            <person name="Rosling A."/>
        </authorList>
    </citation>
    <scope>NUCLEOTIDE SEQUENCE</scope>
    <source>
        <strain evidence="1">MA453B</strain>
    </source>
</reference>
<accession>A0A9N9IXX3</accession>
<dbReference type="Proteomes" id="UP000789405">
    <property type="component" value="Unassembled WGS sequence"/>
</dbReference>
<dbReference type="OrthoDB" id="2425974at2759"/>
<name>A0A9N9IXX3_9GLOM</name>
<dbReference type="AlphaFoldDB" id="A0A9N9IXX3"/>
<feature type="non-terminal residue" evidence="1">
    <location>
        <position position="72"/>
    </location>
</feature>
<protein>
    <submittedName>
        <fullName evidence="1">8382_t:CDS:1</fullName>
    </submittedName>
</protein>
<proteinExistence type="predicted"/>
<dbReference type="EMBL" id="CAJVPY010016342">
    <property type="protein sequence ID" value="CAG8756546.1"/>
    <property type="molecule type" value="Genomic_DNA"/>
</dbReference>
<organism evidence="1 2">
    <name type="scientific">Dentiscutata erythropus</name>
    <dbReference type="NCBI Taxonomy" id="1348616"/>
    <lineage>
        <taxon>Eukaryota</taxon>
        <taxon>Fungi</taxon>
        <taxon>Fungi incertae sedis</taxon>
        <taxon>Mucoromycota</taxon>
        <taxon>Glomeromycotina</taxon>
        <taxon>Glomeromycetes</taxon>
        <taxon>Diversisporales</taxon>
        <taxon>Gigasporaceae</taxon>
        <taxon>Dentiscutata</taxon>
    </lineage>
</organism>
<evidence type="ECO:0000313" key="1">
    <source>
        <dbReference type="EMBL" id="CAG8756546.1"/>
    </source>
</evidence>
<feature type="non-terminal residue" evidence="1">
    <location>
        <position position="1"/>
    </location>
</feature>